<accession>A0A388SD84</accession>
<dbReference type="AlphaFoldDB" id="A0A388SD84"/>
<keyword evidence="4" id="KW-0055">Arginine biosynthesis</keyword>
<evidence type="ECO:0000256" key="5">
    <source>
        <dbReference type="ARBA" id="ARBA00023239"/>
    </source>
</evidence>
<name>A0A388SD84_9BURK</name>
<dbReference type="GO" id="GO:0005829">
    <property type="term" value="C:cytosol"/>
    <property type="evidence" value="ECO:0007669"/>
    <property type="project" value="TreeGrafter"/>
</dbReference>
<dbReference type="SUPFAM" id="SSF48557">
    <property type="entry name" value="L-aspartase-like"/>
    <property type="match status" value="1"/>
</dbReference>
<evidence type="ECO:0000256" key="6">
    <source>
        <dbReference type="SAM" id="MobiDB-lite"/>
    </source>
</evidence>
<dbReference type="PRINTS" id="PR00145">
    <property type="entry name" value="ARGSUCLYASE"/>
</dbReference>
<evidence type="ECO:0000259" key="8">
    <source>
        <dbReference type="Pfam" id="PF14698"/>
    </source>
</evidence>
<reference evidence="9 10" key="1">
    <citation type="journal article" date="2018" name="Int. J. Syst. Evol. Microbiol.">
        <title>Mesosutterella multiformis gen. nov., sp. nov., a member of the family Sutterellaceae and Sutterella megalosphaeroides sp. nov., isolated from human faeces.</title>
        <authorList>
            <person name="Sakamoto M."/>
            <person name="Ikeyama N."/>
            <person name="Kunihiro T."/>
            <person name="Iino T."/>
            <person name="Yuki M."/>
            <person name="Ohkuma M."/>
        </authorList>
    </citation>
    <scope>NUCLEOTIDE SEQUENCE [LARGE SCALE GENOMIC DNA]</scope>
    <source>
        <strain evidence="9 10">4NBBH2</strain>
    </source>
</reference>
<dbReference type="Proteomes" id="UP000266091">
    <property type="component" value="Unassembled WGS sequence"/>
</dbReference>
<comment type="pathway">
    <text evidence="2">Amino-acid biosynthesis; L-arginine biosynthesis; L-arginine from L-ornithine and carbamoyl phosphate: step 3/3.</text>
</comment>
<evidence type="ECO:0000256" key="4">
    <source>
        <dbReference type="ARBA" id="ARBA00022571"/>
    </source>
</evidence>
<evidence type="ECO:0000313" key="10">
    <source>
        <dbReference type="Proteomes" id="UP000266091"/>
    </source>
</evidence>
<dbReference type="InterPro" id="IPR024083">
    <property type="entry name" value="Fumarase/histidase_N"/>
</dbReference>
<keyword evidence="10" id="KW-1185">Reference proteome</keyword>
<keyword evidence="5 9" id="KW-0456">Lyase</keyword>
<evidence type="ECO:0000313" key="9">
    <source>
        <dbReference type="EMBL" id="GBO94302.1"/>
    </source>
</evidence>
<evidence type="ECO:0000256" key="2">
    <source>
        <dbReference type="ARBA" id="ARBA00004941"/>
    </source>
</evidence>
<evidence type="ECO:0000256" key="1">
    <source>
        <dbReference type="ARBA" id="ARBA00000985"/>
    </source>
</evidence>
<protein>
    <recommendedName>
        <fullName evidence="3">argininosuccinate lyase</fullName>
        <ecNumber evidence="3">4.3.2.1</ecNumber>
    </recommendedName>
</protein>
<dbReference type="RefSeq" id="WP_116270528.1">
    <property type="nucleotide sequence ID" value="NZ_BGZJ01000001.1"/>
</dbReference>
<evidence type="ECO:0000259" key="7">
    <source>
        <dbReference type="Pfam" id="PF00206"/>
    </source>
</evidence>
<feature type="domain" description="Fumarate lyase N-terminal" evidence="7">
    <location>
        <begin position="98"/>
        <end position="296"/>
    </location>
</feature>
<dbReference type="InterPro" id="IPR009049">
    <property type="entry name" value="Argininosuccinate_lyase"/>
</dbReference>
<dbReference type="Pfam" id="PF14698">
    <property type="entry name" value="ASL_C2"/>
    <property type="match status" value="1"/>
</dbReference>
<evidence type="ECO:0000256" key="3">
    <source>
        <dbReference type="ARBA" id="ARBA00012338"/>
    </source>
</evidence>
<dbReference type="PANTHER" id="PTHR43814:SF1">
    <property type="entry name" value="ARGININOSUCCINATE LYASE"/>
    <property type="match status" value="1"/>
</dbReference>
<dbReference type="InterPro" id="IPR000362">
    <property type="entry name" value="Fumarate_lyase_fam"/>
</dbReference>
<dbReference type="Pfam" id="PF00206">
    <property type="entry name" value="Lyase_1"/>
    <property type="match status" value="1"/>
</dbReference>
<dbReference type="UniPathway" id="UPA00068">
    <property type="reaction ID" value="UER00114"/>
</dbReference>
<feature type="domain" description="Argininosuccinate lyase C-terminal" evidence="8">
    <location>
        <begin position="362"/>
        <end position="441"/>
    </location>
</feature>
<dbReference type="InterPro" id="IPR022761">
    <property type="entry name" value="Fumarate_lyase_N"/>
</dbReference>
<dbReference type="Gene3D" id="1.20.200.10">
    <property type="entry name" value="Fumarase/aspartase (Central domain)"/>
    <property type="match status" value="1"/>
</dbReference>
<organism evidence="9 10">
    <name type="scientific">Mesosutterella multiformis</name>
    <dbReference type="NCBI Taxonomy" id="2259133"/>
    <lineage>
        <taxon>Bacteria</taxon>
        <taxon>Pseudomonadati</taxon>
        <taxon>Pseudomonadota</taxon>
        <taxon>Betaproteobacteria</taxon>
        <taxon>Burkholderiales</taxon>
        <taxon>Sutterellaceae</taxon>
        <taxon>Mesosutterella</taxon>
    </lineage>
</organism>
<dbReference type="PRINTS" id="PR00149">
    <property type="entry name" value="FUMRATELYASE"/>
</dbReference>
<dbReference type="OrthoDB" id="9769623at2"/>
<accession>A0A401LLZ2</accession>
<dbReference type="PANTHER" id="PTHR43814">
    <property type="entry name" value="ARGININOSUCCINATE LYASE"/>
    <property type="match status" value="1"/>
</dbReference>
<dbReference type="Gene3D" id="1.10.40.30">
    <property type="entry name" value="Fumarase/aspartase (C-terminal domain)"/>
    <property type="match status" value="1"/>
</dbReference>
<feature type="region of interest" description="Disordered" evidence="6">
    <location>
        <begin position="1"/>
        <end position="22"/>
    </location>
</feature>
<sequence length="498" mass="55342">MTLGVPSTGEAGRLADASPWTGERPPRDEFFWLSQINKATFVVNTRSGLLDPRRAPGWARAQRRVIEKGNTPGNPRPKMYVRYEPLLIAEAGIDVTLIHAGRSSQDMHAVYQRAMLRDQTLEVMTALNSVRETLFRLAKENRDTIAPCYTNGVAAQPNSLGHTWLGHLEGFRRDFESLKEFWARLNLSPMGTTVLNGTPWPLDRESMASLLGFEGLVENAYDAAQISSTDTAVEASLKLVEPMLHITQFIEDIMTQYAQPRPWILVSSTYASTAMPQKRNPGSLIDVRRDANQVLGELTGTIFRAHDLMPGMYDPKDEAINSTVMAEGAAVLRAFAHVLTLLKVNPERALEELNLDWTASQNIADVLMKDYGVPFREGHHFASDLVTFARSRDYTPLTLPYEDAKALYEKLASGAEEGIPKTFPLTEYDFRSALDPRSIVNSRATRGGPQPTELTRLFREAEDGIRSDSDWVSGKKTALAAAEKTLDEDFEALCALPG</sequence>
<dbReference type="Gene3D" id="1.10.275.10">
    <property type="entry name" value="Fumarase/aspartase (N-terminal domain)"/>
    <property type="match status" value="1"/>
</dbReference>
<proteinExistence type="predicted"/>
<dbReference type="EC" id="4.3.2.1" evidence="3"/>
<keyword evidence="4" id="KW-0028">Amino-acid biosynthesis</keyword>
<dbReference type="GO" id="GO:0042450">
    <property type="term" value="P:L-arginine biosynthetic process via ornithine"/>
    <property type="evidence" value="ECO:0007669"/>
    <property type="project" value="InterPro"/>
</dbReference>
<dbReference type="EMBL" id="BGZJ01000001">
    <property type="protein sequence ID" value="GBO94302.1"/>
    <property type="molecule type" value="Genomic_DNA"/>
</dbReference>
<dbReference type="InterPro" id="IPR029419">
    <property type="entry name" value="Arg_succ_lyase_C"/>
</dbReference>
<comment type="catalytic activity">
    <reaction evidence="1">
        <text>2-(N(omega)-L-arginino)succinate = fumarate + L-arginine</text>
        <dbReference type="Rhea" id="RHEA:24020"/>
        <dbReference type="ChEBI" id="CHEBI:29806"/>
        <dbReference type="ChEBI" id="CHEBI:32682"/>
        <dbReference type="ChEBI" id="CHEBI:57472"/>
        <dbReference type="EC" id="4.3.2.1"/>
    </reaction>
</comment>
<dbReference type="InterPro" id="IPR008948">
    <property type="entry name" value="L-Aspartase-like"/>
</dbReference>
<comment type="caution">
    <text evidence="9">The sequence shown here is derived from an EMBL/GenBank/DDBJ whole genome shotgun (WGS) entry which is preliminary data.</text>
</comment>
<gene>
    <name evidence="9" type="ORF">MESMUL_16560</name>
</gene>
<dbReference type="GO" id="GO:0004056">
    <property type="term" value="F:argininosuccinate lyase activity"/>
    <property type="evidence" value="ECO:0007669"/>
    <property type="project" value="UniProtKB-EC"/>
</dbReference>